<proteinExistence type="predicted"/>
<protein>
    <submittedName>
        <fullName evidence="2">Uncharacterized protein</fullName>
    </submittedName>
</protein>
<organism evidence="2 3">
    <name type="scientific">Cirrhinus mrigala</name>
    <name type="common">Mrigala</name>
    <dbReference type="NCBI Taxonomy" id="683832"/>
    <lineage>
        <taxon>Eukaryota</taxon>
        <taxon>Metazoa</taxon>
        <taxon>Chordata</taxon>
        <taxon>Craniata</taxon>
        <taxon>Vertebrata</taxon>
        <taxon>Euteleostomi</taxon>
        <taxon>Actinopterygii</taxon>
        <taxon>Neopterygii</taxon>
        <taxon>Teleostei</taxon>
        <taxon>Ostariophysi</taxon>
        <taxon>Cypriniformes</taxon>
        <taxon>Cyprinidae</taxon>
        <taxon>Labeoninae</taxon>
        <taxon>Labeonini</taxon>
        <taxon>Cirrhinus</taxon>
    </lineage>
</organism>
<reference evidence="2 3" key="1">
    <citation type="submission" date="2024-05" db="EMBL/GenBank/DDBJ databases">
        <title>Genome sequencing and assembly of Indian major carp, Cirrhinus mrigala (Hamilton, 1822).</title>
        <authorList>
            <person name="Mohindra V."/>
            <person name="Chowdhury L.M."/>
            <person name="Lal K."/>
            <person name="Jena J.K."/>
        </authorList>
    </citation>
    <scope>NUCLEOTIDE SEQUENCE [LARGE SCALE GENOMIC DNA]</scope>
    <source>
        <strain evidence="2">CM1030</strain>
        <tissue evidence="2">Blood</tissue>
    </source>
</reference>
<evidence type="ECO:0000256" key="1">
    <source>
        <dbReference type="SAM" id="MobiDB-lite"/>
    </source>
</evidence>
<name>A0ABD0N9I9_CIRMR</name>
<gene>
    <name evidence="2" type="ORF">M9458_045642</name>
</gene>
<keyword evidence="3" id="KW-1185">Reference proteome</keyword>
<accession>A0ABD0N9I9</accession>
<feature type="non-terminal residue" evidence="2">
    <location>
        <position position="69"/>
    </location>
</feature>
<comment type="caution">
    <text evidence="2">The sequence shown here is derived from an EMBL/GenBank/DDBJ whole genome shotgun (WGS) entry which is preliminary data.</text>
</comment>
<dbReference type="EMBL" id="JAMKFB020000023">
    <property type="protein sequence ID" value="KAL0157566.1"/>
    <property type="molecule type" value="Genomic_DNA"/>
</dbReference>
<evidence type="ECO:0000313" key="3">
    <source>
        <dbReference type="Proteomes" id="UP001529510"/>
    </source>
</evidence>
<evidence type="ECO:0000313" key="2">
    <source>
        <dbReference type="EMBL" id="KAL0157566.1"/>
    </source>
</evidence>
<dbReference type="Proteomes" id="UP001529510">
    <property type="component" value="Unassembled WGS sequence"/>
</dbReference>
<feature type="non-terminal residue" evidence="2">
    <location>
        <position position="1"/>
    </location>
</feature>
<feature type="compositionally biased region" description="Polar residues" evidence="1">
    <location>
        <begin position="19"/>
        <end position="37"/>
    </location>
</feature>
<dbReference type="AlphaFoldDB" id="A0ABD0N9I9"/>
<sequence>ETLPPEENGLMKEQRFMDSASNSMTPRPQTLRSTSDYQLPPSSPYYHGNGPPLRRQASNPPTQTHRRVE</sequence>
<feature type="region of interest" description="Disordered" evidence="1">
    <location>
        <begin position="1"/>
        <end position="69"/>
    </location>
</feature>